<dbReference type="GO" id="GO:0008641">
    <property type="term" value="F:ubiquitin-like modifier activating enzyme activity"/>
    <property type="evidence" value="ECO:0007669"/>
    <property type="project" value="InterPro"/>
</dbReference>
<dbReference type="GO" id="GO:0003676">
    <property type="term" value="F:nucleic acid binding"/>
    <property type="evidence" value="ECO:0007669"/>
    <property type="project" value="InterPro"/>
</dbReference>
<protein>
    <submittedName>
        <fullName evidence="2">Uncharacterized protein</fullName>
    </submittedName>
</protein>
<dbReference type="InterPro" id="IPR036397">
    <property type="entry name" value="RNaseH_sf"/>
</dbReference>
<sequence length="371" mass="42293">MVLIYKKKKKGRSYLRACVIGAVIIFPLFSFFLGSCGSQVGRNRGEAVLAFLSELNEETHGEAIEESVESMLKSSPKFFSSFSVVIACDLPEKRRKLYHSCLPQRLPLAYDVWDTLVESHPDNMHEDLRLEDPFPALKKFFDSVDLEHLDFKSHSHIPYVVILYKALKQWQALKFPYLPHIPTSYKEKNELKDIIQRGMRKNEKEGEQENHLEALRAVNTAFQPKDVSPHLDDIFQDEACRNLHTKMEVLPWPDSSADMLPIKIIWVIVKSRIRKQRLRAKEGLQATLQEFLGATTSDQCAHLVSSLPEALEALVTSREKILPFLQSGDFWVMASAVKDFVNGDGHGRLPVRGTIPDMTSDSAQYIALHDM</sequence>
<gene>
    <name evidence="2" type="ORF">DSTB1V02_LOCUS815</name>
</gene>
<organism evidence="2">
    <name type="scientific">Darwinula stevensoni</name>
    <dbReference type="NCBI Taxonomy" id="69355"/>
    <lineage>
        <taxon>Eukaryota</taxon>
        <taxon>Metazoa</taxon>
        <taxon>Ecdysozoa</taxon>
        <taxon>Arthropoda</taxon>
        <taxon>Crustacea</taxon>
        <taxon>Oligostraca</taxon>
        <taxon>Ostracoda</taxon>
        <taxon>Podocopa</taxon>
        <taxon>Podocopida</taxon>
        <taxon>Darwinulocopina</taxon>
        <taxon>Darwinuloidea</taxon>
        <taxon>Darwinulidae</taxon>
        <taxon>Darwinula</taxon>
    </lineage>
</organism>
<dbReference type="EMBL" id="CAJPEV010000064">
    <property type="protein sequence ID" value="CAG0879917.1"/>
    <property type="molecule type" value="Genomic_DNA"/>
</dbReference>
<accession>A0A7R8X511</accession>
<dbReference type="Gene3D" id="3.40.50.720">
    <property type="entry name" value="NAD(P)-binding Rossmann-like Domain"/>
    <property type="match status" value="1"/>
</dbReference>
<keyword evidence="3" id="KW-1185">Reference proteome</keyword>
<evidence type="ECO:0000256" key="1">
    <source>
        <dbReference type="SAM" id="Phobius"/>
    </source>
</evidence>
<proteinExistence type="predicted"/>
<dbReference type="AlphaFoldDB" id="A0A7R8X511"/>
<dbReference type="OrthoDB" id="1708823at2759"/>
<keyword evidence="1" id="KW-0472">Membrane</keyword>
<feature type="transmembrane region" description="Helical" evidence="1">
    <location>
        <begin position="14"/>
        <end position="34"/>
    </location>
</feature>
<evidence type="ECO:0000313" key="3">
    <source>
        <dbReference type="Proteomes" id="UP000677054"/>
    </source>
</evidence>
<dbReference type="EMBL" id="LR899581">
    <property type="protein sequence ID" value="CAD7240809.1"/>
    <property type="molecule type" value="Genomic_DNA"/>
</dbReference>
<keyword evidence="1" id="KW-0812">Transmembrane</keyword>
<keyword evidence="1" id="KW-1133">Transmembrane helix</keyword>
<reference evidence="2" key="1">
    <citation type="submission" date="2020-11" db="EMBL/GenBank/DDBJ databases">
        <authorList>
            <person name="Tran Van P."/>
        </authorList>
    </citation>
    <scope>NUCLEOTIDE SEQUENCE</scope>
</reference>
<dbReference type="Gene3D" id="3.30.420.10">
    <property type="entry name" value="Ribonuclease H-like superfamily/Ribonuclease H"/>
    <property type="match status" value="1"/>
</dbReference>
<dbReference type="SUPFAM" id="SSF69572">
    <property type="entry name" value="Activating enzymes of the ubiquitin-like proteins"/>
    <property type="match status" value="1"/>
</dbReference>
<name>A0A7R8X511_9CRUS</name>
<evidence type="ECO:0000313" key="2">
    <source>
        <dbReference type="EMBL" id="CAD7240809.1"/>
    </source>
</evidence>
<dbReference type="InterPro" id="IPR035985">
    <property type="entry name" value="Ubiquitin-activating_enz"/>
</dbReference>
<dbReference type="Proteomes" id="UP000677054">
    <property type="component" value="Unassembled WGS sequence"/>
</dbReference>